<evidence type="ECO:0000313" key="3">
    <source>
        <dbReference type="Proteomes" id="UP001634394"/>
    </source>
</evidence>
<keyword evidence="3" id="KW-1185">Reference proteome</keyword>
<comment type="caution">
    <text evidence="2">The sequence shown here is derived from an EMBL/GenBank/DDBJ whole genome shotgun (WGS) entry which is preliminary data.</text>
</comment>
<evidence type="ECO:0000313" key="1">
    <source>
        <dbReference type="EMBL" id="KAL3879922.1"/>
    </source>
</evidence>
<protein>
    <recommendedName>
        <fullName evidence="4">Phage protein</fullName>
    </recommendedName>
</protein>
<proteinExistence type="predicted"/>
<name>A0ABD3X105_SINWO</name>
<evidence type="ECO:0000313" key="2">
    <source>
        <dbReference type="EMBL" id="KAL3879924.1"/>
    </source>
</evidence>
<gene>
    <name evidence="1" type="ORF">ACJMK2_032198</name>
    <name evidence="2" type="ORF">ACJMK2_032200</name>
</gene>
<dbReference type="Proteomes" id="UP001634394">
    <property type="component" value="Unassembled WGS sequence"/>
</dbReference>
<reference evidence="2 3" key="1">
    <citation type="submission" date="2024-11" db="EMBL/GenBank/DDBJ databases">
        <title>Chromosome-level genome assembly of the freshwater bivalve Anodonta woodiana.</title>
        <authorList>
            <person name="Chen X."/>
        </authorList>
    </citation>
    <scope>NUCLEOTIDE SEQUENCE [LARGE SCALE GENOMIC DNA]</scope>
    <source>
        <strain evidence="2">MN2024</strain>
        <tissue evidence="2">Gills</tissue>
    </source>
</reference>
<evidence type="ECO:0008006" key="4">
    <source>
        <dbReference type="Google" id="ProtNLM"/>
    </source>
</evidence>
<accession>A0ABD3X105</accession>
<dbReference type="EMBL" id="JBJQND010000004">
    <property type="protein sequence ID" value="KAL3879924.1"/>
    <property type="molecule type" value="Genomic_DNA"/>
</dbReference>
<organism evidence="2 3">
    <name type="scientific">Sinanodonta woodiana</name>
    <name type="common">Chinese pond mussel</name>
    <name type="synonym">Anodonta woodiana</name>
    <dbReference type="NCBI Taxonomy" id="1069815"/>
    <lineage>
        <taxon>Eukaryota</taxon>
        <taxon>Metazoa</taxon>
        <taxon>Spiralia</taxon>
        <taxon>Lophotrochozoa</taxon>
        <taxon>Mollusca</taxon>
        <taxon>Bivalvia</taxon>
        <taxon>Autobranchia</taxon>
        <taxon>Heteroconchia</taxon>
        <taxon>Palaeoheterodonta</taxon>
        <taxon>Unionida</taxon>
        <taxon>Unionoidea</taxon>
        <taxon>Unionidae</taxon>
        <taxon>Unioninae</taxon>
        <taxon>Sinanodonta</taxon>
    </lineage>
</organism>
<sequence>MKKLSTDKISVELVLSDVTNDDGNLETYFQMMQPKHVFQCDSFKKVTFEDVDIFLEEQANINTKKNIEDDLKFRISSYLSAKK</sequence>
<dbReference type="AlphaFoldDB" id="A0ABD3X105"/>
<dbReference type="EMBL" id="JBJQND010000004">
    <property type="protein sequence ID" value="KAL3879922.1"/>
    <property type="molecule type" value="Genomic_DNA"/>
</dbReference>